<dbReference type="EMBL" id="QCXQ01000001">
    <property type="protein sequence ID" value="PWG00912.1"/>
    <property type="molecule type" value="Genomic_DNA"/>
</dbReference>
<comment type="caution">
    <text evidence="6">The sequence shown here is derived from an EMBL/GenBank/DDBJ whole genome shotgun (WGS) entry which is preliminary data.</text>
</comment>
<dbReference type="InterPro" id="IPR051202">
    <property type="entry name" value="Peptidase_C40"/>
</dbReference>
<keyword evidence="3" id="KW-0378">Hydrolase</keyword>
<accession>A0A2V1N1G1</accession>
<dbReference type="Gene3D" id="3.90.1720.10">
    <property type="entry name" value="endopeptidase domain like (from Nostoc punctiforme)"/>
    <property type="match status" value="1"/>
</dbReference>
<dbReference type="PANTHER" id="PTHR47053:SF1">
    <property type="entry name" value="MUREIN DD-ENDOPEPTIDASE MEPH-RELATED"/>
    <property type="match status" value="1"/>
</dbReference>
<evidence type="ECO:0000259" key="5">
    <source>
        <dbReference type="PROSITE" id="PS51935"/>
    </source>
</evidence>
<dbReference type="Proteomes" id="UP000245080">
    <property type="component" value="Unassembled WGS sequence"/>
</dbReference>
<dbReference type="InterPro" id="IPR000064">
    <property type="entry name" value="NLP_P60_dom"/>
</dbReference>
<evidence type="ECO:0000313" key="6">
    <source>
        <dbReference type="EMBL" id="PWG00912.1"/>
    </source>
</evidence>
<dbReference type="PANTHER" id="PTHR47053">
    <property type="entry name" value="MUREIN DD-ENDOPEPTIDASE MEPH-RELATED"/>
    <property type="match status" value="1"/>
</dbReference>
<dbReference type="PROSITE" id="PS51935">
    <property type="entry name" value="NLPC_P60"/>
    <property type="match status" value="1"/>
</dbReference>
<dbReference type="RefSeq" id="WP_109249625.1">
    <property type="nucleotide sequence ID" value="NZ_QCXQ01000001.1"/>
</dbReference>
<organism evidence="6 7">
    <name type="scientific">Levilactobacillus bambusae</name>
    <dbReference type="NCBI Taxonomy" id="2024736"/>
    <lineage>
        <taxon>Bacteria</taxon>
        <taxon>Bacillati</taxon>
        <taxon>Bacillota</taxon>
        <taxon>Bacilli</taxon>
        <taxon>Lactobacillales</taxon>
        <taxon>Lactobacillaceae</taxon>
        <taxon>Levilactobacillus</taxon>
    </lineage>
</organism>
<dbReference type="AlphaFoldDB" id="A0A2V1N1G1"/>
<protein>
    <recommendedName>
        <fullName evidence="5">NlpC/P60 domain-containing protein</fullName>
    </recommendedName>
</protein>
<keyword evidence="7" id="KW-1185">Reference proteome</keyword>
<proteinExistence type="inferred from homology"/>
<dbReference type="SUPFAM" id="SSF54001">
    <property type="entry name" value="Cysteine proteinases"/>
    <property type="match status" value="1"/>
</dbReference>
<name>A0A2V1N1G1_9LACO</name>
<dbReference type="GO" id="GO:0008234">
    <property type="term" value="F:cysteine-type peptidase activity"/>
    <property type="evidence" value="ECO:0007669"/>
    <property type="project" value="UniProtKB-KW"/>
</dbReference>
<evidence type="ECO:0000256" key="3">
    <source>
        <dbReference type="ARBA" id="ARBA00022801"/>
    </source>
</evidence>
<dbReference type="GO" id="GO:0006508">
    <property type="term" value="P:proteolysis"/>
    <property type="evidence" value="ECO:0007669"/>
    <property type="project" value="UniProtKB-KW"/>
</dbReference>
<evidence type="ECO:0000256" key="1">
    <source>
        <dbReference type="ARBA" id="ARBA00007074"/>
    </source>
</evidence>
<feature type="domain" description="NlpC/P60" evidence="5">
    <location>
        <begin position="171"/>
        <end position="298"/>
    </location>
</feature>
<evidence type="ECO:0000256" key="2">
    <source>
        <dbReference type="ARBA" id="ARBA00022670"/>
    </source>
</evidence>
<keyword evidence="2" id="KW-0645">Protease</keyword>
<keyword evidence="4" id="KW-0788">Thiol protease</keyword>
<gene>
    <name evidence="6" type="ORF">DCM90_01685</name>
</gene>
<evidence type="ECO:0000313" key="7">
    <source>
        <dbReference type="Proteomes" id="UP000245080"/>
    </source>
</evidence>
<sequence>MEYRRIIVPVATLWSDPKQLRPIDHAILTKRANLRTWLDGQNDTELAEIAESDLITTQVLYNERVAVMDRQNNWLLVQTLSQPTDRPTEFVSGWLPELQTSADVDPVGSPVTVAETFAELYDDNQQPRWPIVMGTQLDGADVNEQWAQIRQPNGEIGYLRQSALTPRLVGATNGERLANLGREFLGLRYLWGGTTPYGFDGSGLAYALHRQVGITIPRNVSHQILAGQPVNQAELLPGDLLFFAGQDQAEAVQVAIYLGYDQLIRASRTGGSIQQESFSHSTLFGQFIQANRYWESLV</sequence>
<dbReference type="Pfam" id="PF00877">
    <property type="entry name" value="NLPC_P60"/>
    <property type="match status" value="1"/>
</dbReference>
<reference evidence="6 7" key="1">
    <citation type="journal article" date="2018" name="Int. J. Syst. Evol. Microbiol.">
        <title>Lactobacillus bambusae sp. nov., isolated from a traditional fermented Ma-bamboo shoots of Taiwan.</title>
        <authorList>
            <person name="Wang L.-T."/>
        </authorList>
    </citation>
    <scope>NUCLEOTIDE SEQUENCE [LARGE SCALE GENOMIC DNA]</scope>
    <source>
        <strain evidence="6 7">BS-W1</strain>
    </source>
</reference>
<evidence type="ECO:0000256" key="4">
    <source>
        <dbReference type="ARBA" id="ARBA00022807"/>
    </source>
</evidence>
<dbReference type="OrthoDB" id="1654978at2"/>
<dbReference type="InterPro" id="IPR038765">
    <property type="entry name" value="Papain-like_cys_pep_sf"/>
</dbReference>
<comment type="similarity">
    <text evidence="1">Belongs to the peptidase C40 family.</text>
</comment>